<dbReference type="SUPFAM" id="SSF49879">
    <property type="entry name" value="SMAD/FHA domain"/>
    <property type="match status" value="1"/>
</dbReference>
<evidence type="ECO:0000313" key="3">
    <source>
        <dbReference type="Proteomes" id="UP000613266"/>
    </source>
</evidence>
<reference evidence="2" key="1">
    <citation type="submission" date="2020-12" db="EMBL/GenBank/DDBJ databases">
        <title>The genome sequence of Inhella sp. 1Y17.</title>
        <authorList>
            <person name="Liu Y."/>
        </authorList>
    </citation>
    <scope>NUCLEOTIDE SEQUENCE</scope>
    <source>
        <strain evidence="2">1Y17</strain>
    </source>
</reference>
<dbReference type="InterPro" id="IPR046883">
    <property type="entry name" value="T6SS_FHA_C"/>
</dbReference>
<dbReference type="NCBIfam" id="TIGR03354">
    <property type="entry name" value="VI_FHA"/>
    <property type="match status" value="1"/>
</dbReference>
<dbReference type="InterPro" id="IPR000253">
    <property type="entry name" value="FHA_dom"/>
</dbReference>
<gene>
    <name evidence="2" type="primary">tagH</name>
    <name evidence="2" type="ORF">I7X39_12625</name>
</gene>
<keyword evidence="3" id="KW-1185">Reference proteome</keyword>
<dbReference type="RefSeq" id="WP_198111523.1">
    <property type="nucleotide sequence ID" value="NZ_JAEDAK010000008.1"/>
</dbReference>
<protein>
    <submittedName>
        <fullName evidence="2">Type VI secretion system-associated FHA domain protein TagH</fullName>
    </submittedName>
</protein>
<dbReference type="InterPro" id="IPR032030">
    <property type="entry name" value="YscD_cytoplasmic_dom"/>
</dbReference>
<evidence type="ECO:0000313" key="2">
    <source>
        <dbReference type="EMBL" id="MBH9577747.1"/>
    </source>
</evidence>
<name>A0A931J7G5_9BURK</name>
<organism evidence="2 3">
    <name type="scientific">Inhella proteolytica</name>
    <dbReference type="NCBI Taxonomy" id="2795029"/>
    <lineage>
        <taxon>Bacteria</taxon>
        <taxon>Pseudomonadati</taxon>
        <taxon>Pseudomonadota</taxon>
        <taxon>Betaproteobacteria</taxon>
        <taxon>Burkholderiales</taxon>
        <taxon>Sphaerotilaceae</taxon>
        <taxon>Inhella</taxon>
    </lineage>
</organism>
<dbReference type="EMBL" id="JAEDAK010000008">
    <property type="protein sequence ID" value="MBH9577747.1"/>
    <property type="molecule type" value="Genomic_DNA"/>
</dbReference>
<accession>A0A931J7G5</accession>
<dbReference type="InterPro" id="IPR008984">
    <property type="entry name" value="SMAD_FHA_dom_sf"/>
</dbReference>
<dbReference type="Proteomes" id="UP000613266">
    <property type="component" value="Unassembled WGS sequence"/>
</dbReference>
<dbReference type="AlphaFoldDB" id="A0A931J7G5"/>
<feature type="domain" description="FHA" evidence="1">
    <location>
        <begin position="24"/>
        <end position="67"/>
    </location>
</feature>
<dbReference type="Gene3D" id="2.60.200.20">
    <property type="match status" value="1"/>
</dbReference>
<dbReference type="PROSITE" id="PS50006">
    <property type="entry name" value="FHA_DOMAIN"/>
    <property type="match status" value="1"/>
</dbReference>
<evidence type="ECO:0000259" key="1">
    <source>
        <dbReference type="PROSITE" id="PS50006"/>
    </source>
</evidence>
<dbReference type="Pfam" id="PF20232">
    <property type="entry name" value="T6SS_FHA_C"/>
    <property type="match status" value="1"/>
</dbReference>
<comment type="caution">
    <text evidence="2">The sequence shown here is derived from an EMBL/GenBank/DDBJ whole genome shotgun (WGS) entry which is preliminary data.</text>
</comment>
<proteinExistence type="predicted"/>
<sequence length="535" mass="54889">MTLQLRIEGPSGSRVLPLNQGKTLIAGRDAGVDIVLADPDRLLSRQHLSLHCGEDSVEITVVSASGTVQTPVGTLGPGQKALLRAGDQLGVGDWRLLLEAAEEAAAAPAATAASDPLLALLGGGGAGNARLDPLWQPAAPAPVQPASQGFWVGGGAPAAPAGFSAGPAAPLDHGGVADLGIRPAGAQGDGASAISDFLGPAPAARAPADLGALLVSAPSPEPWAGLPPVLAPTPAPAPAPRGEDLWDSLRKALVPMPATTPEPAPAPLAEPGTSPGFYAVPPPAEPLGVAPAVDIGALLGGLGPAPAPATGLDFDFGGPAAPPPVSSAPAIDAPPVAPAGTAAEALAKGLGIALPADMAAADWERLGSALRQLVQGFAQLMSARAALKRELRAHNKTEMPMRDVNPFKSELGLNDVLQQLLFNASRGGKFMPVERAVREAAEDLLTHDLSIIAASRACVQGTVQEFDPQLFVQRFGKKGLLDLMADAQLWRQYQAYYAQQSAQMADWLERLFEEHFVTAYCNEAERLSQQHVPLP</sequence>
<dbReference type="Pfam" id="PF16697">
    <property type="entry name" value="Yop-YscD_cpl"/>
    <property type="match status" value="1"/>
</dbReference>
<dbReference type="InterPro" id="IPR017735">
    <property type="entry name" value="T6SS_FHA"/>
</dbReference>
<dbReference type="CDD" id="cd00060">
    <property type="entry name" value="FHA"/>
    <property type="match status" value="1"/>
</dbReference>